<reference evidence="1" key="1">
    <citation type="submission" date="2023-06" db="EMBL/GenBank/DDBJ databases">
        <authorList>
            <person name="Zhang S."/>
        </authorList>
    </citation>
    <scope>NUCLEOTIDE SEQUENCE</scope>
    <source>
        <strain evidence="1">SG2303</strain>
    </source>
</reference>
<dbReference type="InterPro" id="IPR019660">
    <property type="entry name" value="Put_sensory_transdc_reg_YbjN"/>
</dbReference>
<gene>
    <name evidence="1" type="ORF">QU481_09885</name>
</gene>
<dbReference type="Proteomes" id="UP001168540">
    <property type="component" value="Unassembled WGS sequence"/>
</dbReference>
<dbReference type="EMBL" id="JAUEDK010000014">
    <property type="protein sequence ID" value="MDN0075198.1"/>
    <property type="molecule type" value="Genomic_DNA"/>
</dbReference>
<accession>A0ABT7XN15</accession>
<sequence>MIQAALLHDADITLERLRALFQQAAIRAELDEDGDLAVYPGELKAFVHLNEANRQIRYVAYYGIDENAPRLDKLELLNRMNREYIFARFALVDEEAISADFYLPFEGGVSAELIVESLQLFCVAVPAAIAACDEARLIQ</sequence>
<keyword evidence="2" id="KW-1185">Reference proteome</keyword>
<evidence type="ECO:0000313" key="1">
    <source>
        <dbReference type="EMBL" id="MDN0075198.1"/>
    </source>
</evidence>
<dbReference type="Pfam" id="PF10722">
    <property type="entry name" value="YbjN"/>
    <property type="match status" value="1"/>
</dbReference>
<dbReference type="RefSeq" id="WP_289829797.1">
    <property type="nucleotide sequence ID" value="NZ_JAUEDK010000014.1"/>
</dbReference>
<evidence type="ECO:0000313" key="2">
    <source>
        <dbReference type="Proteomes" id="UP001168540"/>
    </source>
</evidence>
<comment type="caution">
    <text evidence="1">The sequence shown here is derived from an EMBL/GenBank/DDBJ whole genome shotgun (WGS) entry which is preliminary data.</text>
</comment>
<name>A0ABT7XN15_9NEIS</name>
<proteinExistence type="predicted"/>
<organism evidence="1 2">
    <name type="scientific">Crenobacter oryzisoli</name>
    <dbReference type="NCBI Taxonomy" id="3056844"/>
    <lineage>
        <taxon>Bacteria</taxon>
        <taxon>Pseudomonadati</taxon>
        <taxon>Pseudomonadota</taxon>
        <taxon>Betaproteobacteria</taxon>
        <taxon>Neisseriales</taxon>
        <taxon>Neisseriaceae</taxon>
        <taxon>Crenobacter</taxon>
    </lineage>
</organism>
<protein>
    <submittedName>
        <fullName evidence="1">YbjN domain-containing protein</fullName>
    </submittedName>
</protein>